<dbReference type="EMBL" id="QNBC01000013">
    <property type="protein sequence ID" value="RKX67678.1"/>
    <property type="molecule type" value="Genomic_DNA"/>
</dbReference>
<feature type="binding site" evidence="10">
    <location>
        <position position="147"/>
    </location>
    <ligand>
        <name>[4Fe-4S] cluster</name>
        <dbReference type="ChEBI" id="CHEBI:49883"/>
        <label>2</label>
    </ligand>
</feature>
<evidence type="ECO:0000256" key="2">
    <source>
        <dbReference type="ARBA" id="ARBA00022485"/>
    </source>
</evidence>
<comment type="subunit">
    <text evidence="10">The complex is composed of six subunits: RnfA, RnfB, RnfC, RnfD, RnfE and RnfG.</text>
</comment>
<dbReference type="AlphaFoldDB" id="A0A660SA60"/>
<evidence type="ECO:0000256" key="7">
    <source>
        <dbReference type="ARBA" id="ARBA00023004"/>
    </source>
</evidence>
<comment type="function">
    <text evidence="10">Part of a membrane-bound complex that couples electron transfer with translocation of ions across the membrane.</text>
</comment>
<feature type="domain" description="4Fe-4S ferredoxin-type" evidence="12">
    <location>
        <begin position="204"/>
        <end position="235"/>
    </location>
</feature>
<feature type="binding site" evidence="10">
    <location>
        <position position="137"/>
    </location>
    <ligand>
        <name>[4Fe-4S] cluster</name>
        <dbReference type="ChEBI" id="CHEBI:49883"/>
        <label>2</label>
    </ligand>
</feature>
<feature type="region of interest" description="Hydrophobic" evidence="10">
    <location>
        <begin position="1"/>
        <end position="26"/>
    </location>
</feature>
<feature type="domain" description="4Fe-4S ferredoxin-type" evidence="12">
    <location>
        <begin position="236"/>
        <end position="265"/>
    </location>
</feature>
<dbReference type="InterPro" id="IPR050395">
    <property type="entry name" value="4Fe4S_Ferredoxin_RnfB"/>
</dbReference>
<comment type="cofactor">
    <cofactor evidence="10">
        <name>[4Fe-4S] cluster</name>
        <dbReference type="ChEBI" id="CHEBI:49883"/>
    </cofactor>
    <text evidence="10">Binds 3 [4Fe-4S] clusters.</text>
</comment>
<dbReference type="HAMAP" id="MF_00463">
    <property type="entry name" value="RsxB_RnfB"/>
    <property type="match status" value="1"/>
</dbReference>
<dbReference type="InterPro" id="IPR010207">
    <property type="entry name" value="Elect_transpt_cplx_RnfB/RsxB"/>
</dbReference>
<feature type="transmembrane region" description="Helical" evidence="11">
    <location>
        <begin position="6"/>
        <end position="25"/>
    </location>
</feature>
<dbReference type="InterPro" id="IPR017896">
    <property type="entry name" value="4Fe4S_Fe-S-bd"/>
</dbReference>
<evidence type="ECO:0000256" key="4">
    <source>
        <dbReference type="ARBA" id="ARBA00022737"/>
    </source>
</evidence>
<evidence type="ECO:0000256" key="10">
    <source>
        <dbReference type="HAMAP-Rule" id="MF_00463"/>
    </source>
</evidence>
<feature type="domain" description="4Fe-4S ferredoxin-type" evidence="12">
    <location>
        <begin position="128"/>
        <end position="161"/>
    </location>
</feature>
<dbReference type="PROSITE" id="PS51656">
    <property type="entry name" value="4FE4S"/>
    <property type="match status" value="1"/>
</dbReference>
<evidence type="ECO:0000256" key="1">
    <source>
        <dbReference type="ARBA" id="ARBA00022448"/>
    </source>
</evidence>
<comment type="similarity">
    <text evidence="10">Belongs to the 4Fe4S bacterial-type ferredoxin family. RnfB subfamily.</text>
</comment>
<keyword evidence="2 10" id="KW-0004">4Fe-4S</keyword>
<dbReference type="Pfam" id="PF00037">
    <property type="entry name" value="Fer4"/>
    <property type="match status" value="1"/>
</dbReference>
<feature type="binding site" evidence="10">
    <location>
        <position position="49"/>
    </location>
    <ligand>
        <name>[4Fe-4S] cluster</name>
        <dbReference type="ChEBI" id="CHEBI:49883"/>
        <label>1</label>
    </ligand>
</feature>
<feature type="binding site" evidence="10">
    <location>
        <position position="171"/>
    </location>
    <ligand>
        <name>[4Fe-4S] cluster</name>
        <dbReference type="ChEBI" id="CHEBI:49883"/>
        <label>3</label>
    </ligand>
</feature>
<feature type="binding site" evidence="10">
    <location>
        <position position="141"/>
    </location>
    <ligand>
        <name>[4Fe-4S] cluster</name>
        <dbReference type="ChEBI" id="CHEBI:49883"/>
        <label>2</label>
    </ligand>
</feature>
<dbReference type="PANTHER" id="PTHR43560:SF1">
    <property type="entry name" value="ION-TRANSLOCATING OXIDOREDUCTASE COMPLEX SUBUNIT B"/>
    <property type="match status" value="1"/>
</dbReference>
<dbReference type="CDD" id="cd10549">
    <property type="entry name" value="MtMvhB_like"/>
    <property type="match status" value="1"/>
</dbReference>
<evidence type="ECO:0000256" key="9">
    <source>
        <dbReference type="ARBA" id="ARBA00023136"/>
    </source>
</evidence>
<keyword evidence="9 10" id="KW-0472">Membrane</keyword>
<dbReference type="GO" id="GO:0005886">
    <property type="term" value="C:plasma membrane"/>
    <property type="evidence" value="ECO:0007669"/>
    <property type="project" value="UniProtKB-SubCell"/>
</dbReference>
<dbReference type="GO" id="GO:0022900">
    <property type="term" value="P:electron transport chain"/>
    <property type="evidence" value="ECO:0007669"/>
    <property type="project" value="UniProtKB-UniRule"/>
</dbReference>
<dbReference type="PANTHER" id="PTHR43560">
    <property type="entry name" value="ION-TRANSLOCATING OXIDOREDUCTASE COMPLEX SUBUNIT B"/>
    <property type="match status" value="1"/>
</dbReference>
<comment type="caution">
    <text evidence="10">Lacks conserved residue(s) required for the propagation of feature annotation.</text>
</comment>
<dbReference type="Gene3D" id="3.30.70.20">
    <property type="match status" value="2"/>
</dbReference>
<feature type="binding site" evidence="10">
    <location>
        <position position="174"/>
    </location>
    <ligand>
        <name>[4Fe-4S] cluster</name>
        <dbReference type="ChEBI" id="CHEBI:49883"/>
        <label>3</label>
    </ligand>
</feature>
<evidence type="ECO:0000259" key="12">
    <source>
        <dbReference type="PROSITE" id="PS51379"/>
    </source>
</evidence>
<protein>
    <recommendedName>
        <fullName evidence="10">Ion-translocating oxidoreductase complex subunit B</fullName>
        <ecNumber evidence="10">7.-.-.-</ecNumber>
    </recommendedName>
    <alternativeName>
        <fullName evidence="10">Rnf electron transport complex subunit B</fullName>
    </alternativeName>
</protein>
<evidence type="ECO:0000256" key="6">
    <source>
        <dbReference type="ARBA" id="ARBA00022982"/>
    </source>
</evidence>
<dbReference type="GO" id="GO:0046872">
    <property type="term" value="F:metal ion binding"/>
    <property type="evidence" value="ECO:0007669"/>
    <property type="project" value="UniProtKB-KW"/>
</dbReference>
<feature type="binding site" evidence="10">
    <location>
        <position position="57"/>
    </location>
    <ligand>
        <name>[4Fe-4S] cluster</name>
        <dbReference type="ChEBI" id="CHEBI:49883"/>
        <label>1</label>
    </ligand>
</feature>
<feature type="binding site" evidence="10">
    <location>
        <position position="151"/>
    </location>
    <ligand>
        <name>[4Fe-4S] cluster</name>
        <dbReference type="ChEBI" id="CHEBI:49883"/>
        <label>3</label>
    </ligand>
</feature>
<dbReference type="SUPFAM" id="SSF54862">
    <property type="entry name" value="4Fe-4S ferredoxins"/>
    <property type="match status" value="1"/>
</dbReference>
<feature type="binding site" evidence="10">
    <location>
        <position position="52"/>
    </location>
    <ligand>
        <name>[4Fe-4S] cluster</name>
        <dbReference type="ChEBI" id="CHEBI:49883"/>
        <label>1</label>
    </ligand>
</feature>
<dbReference type="GO" id="GO:0009055">
    <property type="term" value="F:electron transfer activity"/>
    <property type="evidence" value="ECO:0007669"/>
    <property type="project" value="InterPro"/>
</dbReference>
<evidence type="ECO:0000256" key="8">
    <source>
        <dbReference type="ARBA" id="ARBA00023014"/>
    </source>
</evidence>
<comment type="caution">
    <text evidence="14">The sequence shown here is derived from an EMBL/GenBank/DDBJ whole genome shotgun (WGS) entry which is preliminary data.</text>
</comment>
<keyword evidence="8 10" id="KW-0411">Iron-sulfur</keyword>
<dbReference type="Pfam" id="PF12838">
    <property type="entry name" value="Fer4_7"/>
    <property type="match status" value="1"/>
</dbReference>
<feature type="domain" description="4Fe-4S ferredoxin-type" evidence="12">
    <location>
        <begin position="162"/>
        <end position="191"/>
    </location>
</feature>
<dbReference type="Pfam" id="PF04060">
    <property type="entry name" value="FeS"/>
    <property type="match status" value="1"/>
</dbReference>
<dbReference type="NCBIfam" id="TIGR01944">
    <property type="entry name" value="rnfB"/>
    <property type="match status" value="1"/>
</dbReference>
<keyword evidence="4 10" id="KW-0677">Repeat</keyword>
<organism evidence="14 15">
    <name type="scientific">candidate division TA06 bacterium</name>
    <dbReference type="NCBI Taxonomy" id="2250710"/>
    <lineage>
        <taxon>Bacteria</taxon>
        <taxon>Bacteria division TA06</taxon>
    </lineage>
</organism>
<evidence type="ECO:0000259" key="13">
    <source>
        <dbReference type="PROSITE" id="PS51656"/>
    </source>
</evidence>
<evidence type="ECO:0000256" key="11">
    <source>
        <dbReference type="SAM" id="Phobius"/>
    </source>
</evidence>
<keyword evidence="5 10" id="KW-1278">Translocase</keyword>
<dbReference type="GO" id="GO:0051539">
    <property type="term" value="F:4 iron, 4 sulfur cluster binding"/>
    <property type="evidence" value="ECO:0007669"/>
    <property type="project" value="UniProtKB-UniRule"/>
</dbReference>
<evidence type="ECO:0000313" key="15">
    <source>
        <dbReference type="Proteomes" id="UP000282321"/>
    </source>
</evidence>
<keyword evidence="7 10" id="KW-0408">Iron</keyword>
<keyword evidence="6 10" id="KW-0249">Electron transport</keyword>
<evidence type="ECO:0000313" key="14">
    <source>
        <dbReference type="EMBL" id="RKX67678.1"/>
    </source>
</evidence>
<dbReference type="Proteomes" id="UP000282321">
    <property type="component" value="Unassembled WGS sequence"/>
</dbReference>
<dbReference type="PROSITE" id="PS51379">
    <property type="entry name" value="4FE4S_FER_2"/>
    <property type="match status" value="4"/>
</dbReference>
<keyword evidence="1 10" id="KW-0813">Transport</keyword>
<evidence type="ECO:0000256" key="3">
    <source>
        <dbReference type="ARBA" id="ARBA00022723"/>
    </source>
</evidence>
<dbReference type="Gene3D" id="1.10.15.40">
    <property type="entry name" value="Electron transport complex subunit B, putative Fe-S cluster"/>
    <property type="match status" value="1"/>
</dbReference>
<proteinExistence type="inferred from homology"/>
<feature type="binding site" evidence="10">
    <location>
        <position position="181"/>
    </location>
    <ligand>
        <name>[4Fe-4S] cluster</name>
        <dbReference type="ChEBI" id="CHEBI:49883"/>
        <label>2</label>
    </ligand>
</feature>
<keyword evidence="10" id="KW-1003">Cell membrane</keyword>
<dbReference type="Pfam" id="PF12798">
    <property type="entry name" value="Fer4_3"/>
    <property type="match status" value="1"/>
</dbReference>
<name>A0A660SA60_UNCT6</name>
<comment type="subcellular location">
    <subcellularLocation>
        <location evidence="10">Cell membrane</location>
    </subcellularLocation>
</comment>
<feature type="domain" description="4Fe-4S" evidence="13">
    <location>
        <begin position="32"/>
        <end position="91"/>
    </location>
</feature>
<sequence length="275" mass="28189">MNELLLGMTVLGSIGLVVGLVLAIANKKLSVEKNPLVEKIRAVLPGADCGACGFAGCDAFAEAVAEGKAPANGCVAGGASVALAVGKVLGVEVDTSERKVARLHCQGTSAVAKKKAEYNGVDTCASAQLISLGDKACPFGCLGLGDCVAACPFDALHIGENGLPVTDIDKCTGCGECVKACPRGILELVPVSRTTVISCSSHDFGPTVKKYCTVGCIGCTLCEKKCPQHTIHMDNQLAVIDYANCDNCGVCIEVCPTKAIIRVEGRVAVVSDNES</sequence>
<keyword evidence="3 10" id="KW-0479">Metal-binding</keyword>
<accession>A0A660SA60</accession>
<gene>
    <name evidence="10" type="primary">rnfB</name>
    <name evidence="14" type="ORF">DRP44_01740</name>
</gene>
<feature type="binding site" evidence="10">
    <location>
        <position position="74"/>
    </location>
    <ligand>
        <name>[4Fe-4S] cluster</name>
        <dbReference type="ChEBI" id="CHEBI:49883"/>
        <label>1</label>
    </ligand>
</feature>
<reference evidence="14 15" key="1">
    <citation type="submission" date="2018-06" db="EMBL/GenBank/DDBJ databases">
        <title>Extensive metabolic versatility and redundancy in microbially diverse, dynamic hydrothermal sediments.</title>
        <authorList>
            <person name="Dombrowski N."/>
            <person name="Teske A."/>
            <person name="Baker B.J."/>
        </authorList>
    </citation>
    <scope>NUCLEOTIDE SEQUENCE [LARGE SCALE GENOMIC DNA]</scope>
    <source>
        <strain evidence="14">B35_G9</strain>
    </source>
</reference>
<keyword evidence="11" id="KW-1133">Transmembrane helix</keyword>
<dbReference type="InterPro" id="IPR017900">
    <property type="entry name" value="4Fe4S_Fe_S_CS"/>
</dbReference>
<dbReference type="PROSITE" id="PS00198">
    <property type="entry name" value="4FE4S_FER_1"/>
    <property type="match status" value="1"/>
</dbReference>
<dbReference type="EC" id="7.-.-.-" evidence="10"/>
<keyword evidence="11" id="KW-0812">Transmembrane</keyword>
<evidence type="ECO:0000256" key="5">
    <source>
        <dbReference type="ARBA" id="ARBA00022967"/>
    </source>
</evidence>
<feature type="binding site" evidence="10">
    <location>
        <position position="177"/>
    </location>
    <ligand>
        <name>[4Fe-4S] cluster</name>
        <dbReference type="ChEBI" id="CHEBI:49883"/>
        <label>3</label>
    </ligand>
</feature>
<dbReference type="InterPro" id="IPR007202">
    <property type="entry name" value="4Fe-4S_dom"/>
</dbReference>